<name>A0A3M3LG14_PSESG</name>
<reference evidence="1 2" key="1">
    <citation type="submission" date="2018-08" db="EMBL/GenBank/DDBJ databases">
        <title>Recombination of ecologically and evolutionarily significant loci maintains genetic cohesion in the Pseudomonas syringae species complex.</title>
        <authorList>
            <person name="Dillon M."/>
            <person name="Thakur S."/>
            <person name="Almeida R.N.D."/>
            <person name="Weir B.S."/>
            <person name="Guttman D.S."/>
        </authorList>
    </citation>
    <scope>NUCLEOTIDE SEQUENCE [LARGE SCALE GENOMIC DNA]</scope>
    <source>
        <strain evidence="1 2">ICMP 867</strain>
    </source>
</reference>
<dbReference type="Proteomes" id="UP000280599">
    <property type="component" value="Unassembled WGS sequence"/>
</dbReference>
<evidence type="ECO:0000313" key="2">
    <source>
        <dbReference type="Proteomes" id="UP000280599"/>
    </source>
</evidence>
<comment type="caution">
    <text evidence="1">The sequence shown here is derived from an EMBL/GenBank/DDBJ whole genome shotgun (WGS) entry which is preliminary data.</text>
</comment>
<accession>A0A3M3LG14</accession>
<sequence>MVAGTVTTRCTTTQRRTENWTKRPLSVQQWTQIQTLLRIQLPNDALTIRKLRLTDFLVPLLPRPLLLSNSELIFVQERQCAINRHNCMGDVIVLRGDTEVYGVTHIRIMEFALFELGVAKVAAAK</sequence>
<organism evidence="1 2">
    <name type="scientific">Pseudomonas savastanoi pv. glycinea</name>
    <name type="common">Pseudomonas syringae pv. glycinea</name>
    <dbReference type="NCBI Taxonomy" id="318"/>
    <lineage>
        <taxon>Bacteria</taxon>
        <taxon>Pseudomonadati</taxon>
        <taxon>Pseudomonadota</taxon>
        <taxon>Gammaproteobacteria</taxon>
        <taxon>Pseudomonadales</taxon>
        <taxon>Pseudomonadaceae</taxon>
        <taxon>Pseudomonas</taxon>
    </lineage>
</organism>
<dbReference type="AlphaFoldDB" id="A0A3M3LG14"/>
<evidence type="ECO:0000313" key="1">
    <source>
        <dbReference type="EMBL" id="RMO41032.1"/>
    </source>
</evidence>
<proteinExistence type="predicted"/>
<dbReference type="EMBL" id="RBPT01000377">
    <property type="protein sequence ID" value="RMO41032.1"/>
    <property type="molecule type" value="Genomic_DNA"/>
</dbReference>
<gene>
    <name evidence="1" type="ORF">ALQ41_200217</name>
</gene>
<protein>
    <submittedName>
        <fullName evidence="1">Uncharacterized protein</fullName>
    </submittedName>
</protein>